<dbReference type="Proteomes" id="UP000245412">
    <property type="component" value="Unassembled WGS sequence"/>
</dbReference>
<reference evidence="2 3" key="1">
    <citation type="submission" date="2018-05" db="EMBL/GenBank/DDBJ databases">
        <authorList>
            <person name="Goeker M."/>
            <person name="Huntemann M."/>
            <person name="Clum A."/>
            <person name="Pillay M."/>
            <person name="Palaniappan K."/>
            <person name="Varghese N."/>
            <person name="Mikhailova N."/>
            <person name="Stamatis D."/>
            <person name="Reddy T."/>
            <person name="Daum C."/>
            <person name="Shapiro N."/>
            <person name="Ivanova N."/>
            <person name="Kyrpides N."/>
            <person name="Woyke T."/>
        </authorList>
    </citation>
    <scope>NUCLEOTIDE SEQUENCE [LARGE SCALE GENOMIC DNA]</scope>
    <source>
        <strain evidence="2 3">DSM 26524</strain>
    </source>
</reference>
<accession>A0AB73T2U6</accession>
<proteinExistence type="predicted"/>
<dbReference type="GO" id="GO:0042601">
    <property type="term" value="C:endospore-forming forespore"/>
    <property type="evidence" value="ECO:0007669"/>
    <property type="project" value="TreeGrafter"/>
</dbReference>
<keyword evidence="3" id="KW-1185">Reference proteome</keyword>
<sequence length="329" mass="38938">MELNDKGLKLLEQYDLQVQGTRRGRGSYICETDKGLKLFTDFAGSSNRLAFVNRVLYHLREEGFTKVDVVMPNKEGELYCKDWEENRYVVKDWYAGRECDTKNEGEILEAVRNLARLHQVMRMAPGPEDAGKYEAVSLEEDFVRKNRELKKVRTFIRGRHQKNPFETGYLNYFTMFFEQALSATEQLGSQNQEELQKRSIEDGLLCHGDYNQHQVLFCRDGIATTNFIKCRYDVQVSDLYQFLRKILEKQNWSMELGRSILNAYEQVRPLSASEWENLRLRLSYPEKFWKLANHYYGRNKAWIPGKNVEKLEVLVHQQERRNLFLKMLE</sequence>
<dbReference type="InterPro" id="IPR002575">
    <property type="entry name" value="Aminoglycoside_PTrfase"/>
</dbReference>
<dbReference type="PANTHER" id="PTHR39179:SF1">
    <property type="entry name" value="SPORE COAT PROTEIN I"/>
    <property type="match status" value="1"/>
</dbReference>
<dbReference type="Gene3D" id="3.90.1200.10">
    <property type="match status" value="1"/>
</dbReference>
<evidence type="ECO:0000313" key="2">
    <source>
        <dbReference type="EMBL" id="PWJ75028.1"/>
    </source>
</evidence>
<dbReference type="Pfam" id="PF01636">
    <property type="entry name" value="APH"/>
    <property type="match status" value="1"/>
</dbReference>
<comment type="caution">
    <text evidence="2">The sequence shown here is derived from an EMBL/GenBank/DDBJ whole genome shotgun (WGS) entry which is preliminary data.</text>
</comment>
<feature type="domain" description="Aminoglycoside phosphotransferase" evidence="1">
    <location>
        <begin position="36"/>
        <end position="220"/>
    </location>
</feature>
<name>A0AB73T2U6_9FIRM</name>
<dbReference type="AlphaFoldDB" id="A0AB73T2U6"/>
<evidence type="ECO:0000259" key="1">
    <source>
        <dbReference type="Pfam" id="PF01636"/>
    </source>
</evidence>
<gene>
    <name evidence="2" type="ORF">C7383_10735</name>
</gene>
<dbReference type="InterPro" id="IPR014255">
    <property type="entry name" value="Spore_coat_CotS"/>
</dbReference>
<dbReference type="SUPFAM" id="SSF56112">
    <property type="entry name" value="Protein kinase-like (PK-like)"/>
    <property type="match status" value="1"/>
</dbReference>
<keyword evidence="2" id="KW-0946">Virion</keyword>
<evidence type="ECO:0000313" key="3">
    <source>
        <dbReference type="Proteomes" id="UP000245412"/>
    </source>
</evidence>
<keyword evidence="2" id="KW-0167">Capsid protein</keyword>
<dbReference type="Gene3D" id="3.30.200.20">
    <property type="entry name" value="Phosphorylase Kinase, domain 1"/>
    <property type="match status" value="1"/>
</dbReference>
<dbReference type="NCBIfam" id="TIGR02906">
    <property type="entry name" value="spore_CotS"/>
    <property type="match status" value="1"/>
</dbReference>
<dbReference type="PANTHER" id="PTHR39179">
    <property type="entry name" value="SPORE COAT PROTEIN I"/>
    <property type="match status" value="1"/>
</dbReference>
<dbReference type="InterPro" id="IPR047175">
    <property type="entry name" value="CotS-like"/>
</dbReference>
<dbReference type="EMBL" id="QGGY01000007">
    <property type="protein sequence ID" value="PWJ75028.1"/>
    <property type="molecule type" value="Genomic_DNA"/>
</dbReference>
<dbReference type="InterPro" id="IPR011009">
    <property type="entry name" value="Kinase-like_dom_sf"/>
</dbReference>
<organism evidence="2 3">
    <name type="scientific">Murimonas intestini</name>
    <dbReference type="NCBI Taxonomy" id="1337051"/>
    <lineage>
        <taxon>Bacteria</taxon>
        <taxon>Bacillati</taxon>
        <taxon>Bacillota</taxon>
        <taxon>Clostridia</taxon>
        <taxon>Lachnospirales</taxon>
        <taxon>Lachnospiraceae</taxon>
        <taxon>Murimonas</taxon>
    </lineage>
</organism>
<protein>
    <submittedName>
        <fullName evidence="2">CotS family spore coat protein</fullName>
    </submittedName>
</protein>